<dbReference type="Proteomes" id="UP001440984">
    <property type="component" value="Unassembled WGS sequence"/>
</dbReference>
<accession>A0ABV0L801</accession>
<comment type="caution">
    <text evidence="1">The sequence shown here is derived from an EMBL/GenBank/DDBJ whole genome shotgun (WGS) entry which is preliminary data.</text>
</comment>
<gene>
    <name evidence="1" type="ORF">ABJI51_05115</name>
</gene>
<sequence length="102" mass="10477">MTMIERVANQQVPAHGGVLAPLDDVSSRLPVGCYSVAEARVAYALARQAGLSGRVVAHWADQVAAAVRAGRWGSFARDEAPSAMGAASAADMSVGDLLATIL</sequence>
<protein>
    <submittedName>
        <fullName evidence="1">Uncharacterized protein</fullName>
    </submittedName>
</protein>
<name>A0ABV0L801_9PSEU</name>
<dbReference type="RefSeq" id="WP_348947787.1">
    <property type="nucleotide sequence ID" value="NZ_JBDZYD010000002.1"/>
</dbReference>
<reference evidence="1 2" key="1">
    <citation type="submission" date="2024-05" db="EMBL/GenBank/DDBJ databases">
        <authorList>
            <person name="Zhao H."/>
            <person name="Xu Y."/>
            <person name="Lin S."/>
            <person name="Spain J.C."/>
            <person name="Zhou N.-Y."/>
        </authorList>
    </citation>
    <scope>NUCLEOTIDE SEQUENCE [LARGE SCALE GENOMIC DNA]</scope>
    <source>
        <strain evidence="1 2">NEAU-NG30</strain>
    </source>
</reference>
<organism evidence="1 2">
    <name type="scientific">Amycolatopsis melonis</name>
    <dbReference type="NCBI Taxonomy" id="3156488"/>
    <lineage>
        <taxon>Bacteria</taxon>
        <taxon>Bacillati</taxon>
        <taxon>Actinomycetota</taxon>
        <taxon>Actinomycetes</taxon>
        <taxon>Pseudonocardiales</taxon>
        <taxon>Pseudonocardiaceae</taxon>
        <taxon>Amycolatopsis</taxon>
    </lineage>
</organism>
<proteinExistence type="predicted"/>
<keyword evidence="2" id="KW-1185">Reference proteome</keyword>
<dbReference type="EMBL" id="JBDZYD010000002">
    <property type="protein sequence ID" value="MEQ0558439.1"/>
    <property type="molecule type" value="Genomic_DNA"/>
</dbReference>
<evidence type="ECO:0000313" key="2">
    <source>
        <dbReference type="Proteomes" id="UP001440984"/>
    </source>
</evidence>
<evidence type="ECO:0000313" key="1">
    <source>
        <dbReference type="EMBL" id="MEQ0558439.1"/>
    </source>
</evidence>